<organism evidence="3 4">
    <name type="scientific">Thermus thermophilus (strain SG0.5JP17-16)</name>
    <dbReference type="NCBI Taxonomy" id="762633"/>
    <lineage>
        <taxon>Bacteria</taxon>
        <taxon>Thermotogati</taxon>
        <taxon>Deinococcota</taxon>
        <taxon>Deinococci</taxon>
        <taxon>Thermales</taxon>
        <taxon>Thermaceae</taxon>
        <taxon>Thermus</taxon>
    </lineage>
</organism>
<dbReference type="SUPFAM" id="SSF53756">
    <property type="entry name" value="UDP-Glycosyltransferase/glycogen phosphorylase"/>
    <property type="match status" value="1"/>
</dbReference>
<dbReference type="HOGENOM" id="CLU_009583_2_5_0"/>
<dbReference type="PANTHER" id="PTHR45947:SF14">
    <property type="entry name" value="SLL1723 PROTEIN"/>
    <property type="match status" value="1"/>
</dbReference>
<proteinExistence type="predicted"/>
<feature type="domain" description="Glycosyl transferase family 1" evidence="1">
    <location>
        <begin position="215"/>
        <end position="372"/>
    </location>
</feature>
<dbReference type="Gene3D" id="3.40.50.2000">
    <property type="entry name" value="Glycogen Phosphorylase B"/>
    <property type="match status" value="2"/>
</dbReference>
<name>F6DGN2_THETG</name>
<dbReference type="InterPro" id="IPR028098">
    <property type="entry name" value="Glyco_trans_4-like_N"/>
</dbReference>
<feature type="domain" description="Glycosyltransferase subfamily 4-like N-terminal" evidence="2">
    <location>
        <begin position="88"/>
        <end position="203"/>
    </location>
</feature>
<evidence type="ECO:0000313" key="3">
    <source>
        <dbReference type="EMBL" id="AEG33390.1"/>
    </source>
</evidence>
<dbReference type="Pfam" id="PF13439">
    <property type="entry name" value="Glyco_transf_4"/>
    <property type="match status" value="1"/>
</dbReference>
<evidence type="ECO:0000259" key="2">
    <source>
        <dbReference type="Pfam" id="PF13439"/>
    </source>
</evidence>
<protein>
    <submittedName>
        <fullName evidence="3">Glycosyl transferase group 1</fullName>
    </submittedName>
</protein>
<keyword evidence="3" id="KW-0808">Transferase</keyword>
<dbReference type="PANTHER" id="PTHR45947">
    <property type="entry name" value="SULFOQUINOVOSYL TRANSFERASE SQD2"/>
    <property type="match status" value="1"/>
</dbReference>
<dbReference type="KEGG" id="tts:Ththe16_0973"/>
<dbReference type="GO" id="GO:0016757">
    <property type="term" value="F:glycosyltransferase activity"/>
    <property type="evidence" value="ECO:0007669"/>
    <property type="project" value="InterPro"/>
</dbReference>
<dbReference type="InterPro" id="IPR050194">
    <property type="entry name" value="Glycosyltransferase_grp1"/>
</dbReference>
<evidence type="ECO:0000259" key="1">
    <source>
        <dbReference type="Pfam" id="PF00534"/>
    </source>
</evidence>
<dbReference type="InterPro" id="IPR001296">
    <property type="entry name" value="Glyco_trans_1"/>
</dbReference>
<evidence type="ECO:0000313" key="4">
    <source>
        <dbReference type="Proteomes" id="UP000009233"/>
    </source>
</evidence>
<dbReference type="EMBL" id="CP002777">
    <property type="protein sequence ID" value="AEG33390.1"/>
    <property type="molecule type" value="Genomic_DNA"/>
</dbReference>
<gene>
    <name evidence="3" type="ordered locus">Ththe16_0973</name>
</gene>
<dbReference type="AlphaFoldDB" id="F6DGN2"/>
<accession>F6DGN2</accession>
<reference evidence="3" key="1">
    <citation type="submission" date="2011-05" db="EMBL/GenBank/DDBJ databases">
        <title>Complete sequence of chromosome of Thermus thermophilus SG0.5JP17-16.</title>
        <authorList>
            <consortium name="US DOE Joint Genome Institute"/>
            <person name="Lucas S."/>
            <person name="Han J."/>
            <person name="Lapidus A."/>
            <person name="Cheng J.-F."/>
            <person name="Goodwin L."/>
            <person name="Pitluck S."/>
            <person name="Peters L."/>
            <person name="Mikhailova N."/>
            <person name="Teshima H."/>
            <person name="Han C."/>
            <person name="Tapia R."/>
            <person name="Land M."/>
            <person name="Hauser L."/>
            <person name="Kyrpides N."/>
            <person name="Ivanova N."/>
            <person name="Pagani I."/>
            <person name="Allgaier M."/>
            <person name="Hugenholtz P."/>
            <person name="Singer S."/>
            <person name="Gladden J."/>
            <person name="Woyke T."/>
        </authorList>
    </citation>
    <scope>NUCLEOTIDE SEQUENCE</scope>
    <source>
        <strain evidence="3">SG0.5JP17-16</strain>
    </source>
</reference>
<sequence length="402" mass="45815">MPRSLLLCRSFSGAIMRKVLVFRDQLLPVSETFVANQSLRLERYEAYFLGSKRAFPSIPVPEERLFLINPSNTKSLRSGDFRDEILFKIFGRLPRRIVAWAQRLSPSLIHVHFAPDGALALPLAEVLKVPLIVSLLGTDVTMDERAILLKSWPSHRLYLLRKKRLQQKAKLFIVPSKFLLQKALDRGYPAHKLVLLPHGIDTSFFYPDPERVEYGRILYVGRLIQRKGLPFLVEALAPLLSEFPELRLVVIGNGPKRKEYEELAKKFLGDRVVFLGAQPKEVVRQEMQRAYLFSMPSVTMPDGEAETFGIVYLEAQACGTPVVAFASGGVPEVVLNGETGFLSPERDVEALRESIRSLLRSEELRNRLAKAAVRHVQEQFELVKLNRKLEDLYDRVLENRLS</sequence>
<dbReference type="Pfam" id="PF00534">
    <property type="entry name" value="Glycos_transf_1"/>
    <property type="match status" value="1"/>
</dbReference>
<dbReference type="Proteomes" id="UP000009233">
    <property type="component" value="Chromosome"/>
</dbReference>